<organism evidence="1 2">
    <name type="scientific">Trichinella papuae</name>
    <dbReference type="NCBI Taxonomy" id="268474"/>
    <lineage>
        <taxon>Eukaryota</taxon>
        <taxon>Metazoa</taxon>
        <taxon>Ecdysozoa</taxon>
        <taxon>Nematoda</taxon>
        <taxon>Enoplea</taxon>
        <taxon>Dorylaimia</taxon>
        <taxon>Trichinellida</taxon>
        <taxon>Trichinellidae</taxon>
        <taxon>Trichinella</taxon>
    </lineage>
</organism>
<evidence type="ECO:0000313" key="1">
    <source>
        <dbReference type="EMBL" id="KRZ73854.1"/>
    </source>
</evidence>
<reference evidence="1 2" key="1">
    <citation type="submission" date="2015-01" db="EMBL/GenBank/DDBJ databases">
        <title>Evolution of Trichinella species and genotypes.</title>
        <authorList>
            <person name="Korhonen P.K."/>
            <person name="Edoardo P."/>
            <person name="Giuseppe L.R."/>
            <person name="Gasser R.B."/>
        </authorList>
    </citation>
    <scope>NUCLEOTIDE SEQUENCE [LARGE SCALE GENOMIC DNA]</scope>
    <source>
        <strain evidence="1">ISS1980</strain>
    </source>
</reference>
<comment type="caution">
    <text evidence="1">The sequence shown here is derived from an EMBL/GenBank/DDBJ whole genome shotgun (WGS) entry which is preliminary data.</text>
</comment>
<dbReference type="Proteomes" id="UP000054843">
    <property type="component" value="Unassembled WGS sequence"/>
</dbReference>
<dbReference type="AlphaFoldDB" id="A0A0V1MR58"/>
<evidence type="ECO:0000313" key="2">
    <source>
        <dbReference type="Proteomes" id="UP000054843"/>
    </source>
</evidence>
<accession>A0A0V1MR58</accession>
<name>A0A0V1MR58_9BILA</name>
<proteinExistence type="predicted"/>
<gene>
    <name evidence="1" type="ORF">T10_9619</name>
</gene>
<protein>
    <submittedName>
        <fullName evidence="1">Uncharacterized protein</fullName>
    </submittedName>
</protein>
<sequence>MIFLKQLPAKEKVSWPTTSHFVKKTSRYDIQETHCVQNNAASIVWLIQLSNTVTSSPRAACTAGAAKR</sequence>
<dbReference type="EMBL" id="JYDO01000057">
    <property type="protein sequence ID" value="KRZ73854.1"/>
    <property type="molecule type" value="Genomic_DNA"/>
</dbReference>
<keyword evidence="2" id="KW-1185">Reference proteome</keyword>